<sequence>MDDKAPKPVRASRRLSSLVRTVKSVHAFNATLKARVKRRAGWSRKHVATDDITRHCQSHMERLGCLPPLSIEIKIDPIKKAVRKSLKFKAEWTGFYWNKFFFRSPLMVPLITDLFWWASLDFFARDGGIRSADSYVVRIESYVHNQVSVNYAKLLTKILYTSLPTGAADEFLDYFPYCLSRTIYKAMQKAHPEFIRQMRSTCPAVMIEAISLWTTGIAPPSESWKGWRRELETMKLRHGPKPTMSVREVLNEMEIPEEILSDDSNDGDSLTDEETKPGHIDYDVEDESDDSDAYTDGMVDFQKQFQHAEHIPVRSRISLKFSPAVDRIMQKYKYTGCRGRNLGYTMTVTDPSSSTVIDHIEQHEAYLDHLEKELPEMRARHRDTLTAQSTAAHNIATTFQTKTTTCEFEIENPVANARLRRLSQAKNRQQEHEHESGVDAIHYKPSALILSQKLDQQLKMGNNYRRRVNETLQPIR</sequence>
<protein>
    <submittedName>
        <fullName evidence="3">Uncharacterized protein</fullName>
    </submittedName>
</protein>
<gene>
    <name evidence="3" type="ORF">Ae201684_006850</name>
</gene>
<dbReference type="PANTHER" id="PTHR33560:SF1">
    <property type="entry name" value="PROTEIN FAM227A"/>
    <property type="match status" value="1"/>
</dbReference>
<keyword evidence="4" id="KW-1185">Reference proteome</keyword>
<organism evidence="3 4">
    <name type="scientific">Aphanomyces euteiches</name>
    <dbReference type="NCBI Taxonomy" id="100861"/>
    <lineage>
        <taxon>Eukaryota</taxon>
        <taxon>Sar</taxon>
        <taxon>Stramenopiles</taxon>
        <taxon>Oomycota</taxon>
        <taxon>Saprolegniomycetes</taxon>
        <taxon>Saprolegniales</taxon>
        <taxon>Verrucalvaceae</taxon>
        <taxon>Aphanomyces</taxon>
    </lineage>
</organism>
<reference evidence="3 4" key="1">
    <citation type="submission" date="2019-07" db="EMBL/GenBank/DDBJ databases">
        <title>Genomics analysis of Aphanomyces spp. identifies a new class of oomycete effector associated with host adaptation.</title>
        <authorList>
            <person name="Gaulin E."/>
        </authorList>
    </citation>
    <scope>NUCLEOTIDE SEQUENCE [LARGE SCALE GENOMIC DNA]</scope>
    <source>
        <strain evidence="3 4">ATCC 201684</strain>
    </source>
</reference>
<accession>A0A6G0XAT9</accession>
<dbReference type="AlphaFoldDB" id="A0A6G0XAT9"/>
<feature type="region of interest" description="Disordered" evidence="2">
    <location>
        <begin position="257"/>
        <end position="291"/>
    </location>
</feature>
<dbReference type="EMBL" id="VJMJ01000085">
    <property type="protein sequence ID" value="KAF0737041.1"/>
    <property type="molecule type" value="Genomic_DNA"/>
</dbReference>
<proteinExistence type="inferred from homology"/>
<name>A0A6G0XAT9_9STRA</name>
<feature type="compositionally biased region" description="Basic and acidic residues" evidence="2">
    <location>
        <begin position="273"/>
        <end position="282"/>
    </location>
</feature>
<dbReference type="Proteomes" id="UP000481153">
    <property type="component" value="Unassembled WGS sequence"/>
</dbReference>
<evidence type="ECO:0000256" key="2">
    <source>
        <dbReference type="SAM" id="MobiDB-lite"/>
    </source>
</evidence>
<dbReference type="VEuPathDB" id="FungiDB:AeMF1_001887"/>
<comment type="similarity">
    <text evidence="1">Belongs to the FAM227 family.</text>
</comment>
<comment type="caution">
    <text evidence="3">The sequence shown here is derived from an EMBL/GenBank/DDBJ whole genome shotgun (WGS) entry which is preliminary data.</text>
</comment>
<dbReference type="PANTHER" id="PTHR33560">
    <property type="entry name" value="PROTEIN FAM227B"/>
    <property type="match status" value="1"/>
</dbReference>
<evidence type="ECO:0000313" key="4">
    <source>
        <dbReference type="Proteomes" id="UP000481153"/>
    </source>
</evidence>
<dbReference type="InterPro" id="IPR029417">
    <property type="entry name" value="FAM227"/>
</dbReference>
<feature type="compositionally biased region" description="Acidic residues" evidence="2">
    <location>
        <begin position="257"/>
        <end position="272"/>
    </location>
</feature>
<evidence type="ECO:0000313" key="3">
    <source>
        <dbReference type="EMBL" id="KAF0737041.1"/>
    </source>
</evidence>
<dbReference type="Pfam" id="PF14922">
    <property type="entry name" value="FWWh"/>
    <property type="match status" value="1"/>
</dbReference>
<evidence type="ECO:0000256" key="1">
    <source>
        <dbReference type="ARBA" id="ARBA00008666"/>
    </source>
</evidence>